<organism evidence="1 2">
    <name type="scientific">Geomonas subterranea</name>
    <dbReference type="NCBI Taxonomy" id="2847989"/>
    <lineage>
        <taxon>Bacteria</taxon>
        <taxon>Pseudomonadati</taxon>
        <taxon>Thermodesulfobacteriota</taxon>
        <taxon>Desulfuromonadia</taxon>
        <taxon>Geobacterales</taxon>
        <taxon>Geobacteraceae</taxon>
        <taxon>Geomonas</taxon>
    </lineage>
</organism>
<evidence type="ECO:0000313" key="2">
    <source>
        <dbReference type="Proteomes" id="UP000683559"/>
    </source>
</evidence>
<reference evidence="1 2" key="1">
    <citation type="submission" date="2021-06" db="EMBL/GenBank/DDBJ databases">
        <title>Gemonas diversity in paddy soil.</title>
        <authorList>
            <person name="Liu G."/>
        </authorList>
    </citation>
    <scope>NUCLEOTIDE SEQUENCE [LARGE SCALE GENOMIC DNA]</scope>
    <source>
        <strain evidence="1 2">RG2</strain>
    </source>
</reference>
<protein>
    <recommendedName>
        <fullName evidence="3">HNH endonuclease</fullName>
    </recommendedName>
</protein>
<proteinExistence type="predicted"/>
<dbReference type="Proteomes" id="UP000683559">
    <property type="component" value="Chromosome"/>
</dbReference>
<name>A0ABX8LQD2_9BACT</name>
<gene>
    <name evidence="1" type="ORF">KP001_09910</name>
</gene>
<dbReference type="RefSeq" id="WP_217289349.1">
    <property type="nucleotide sequence ID" value="NZ_CP077683.1"/>
</dbReference>
<evidence type="ECO:0008006" key="3">
    <source>
        <dbReference type="Google" id="ProtNLM"/>
    </source>
</evidence>
<accession>A0ABX8LQD2</accession>
<sequence>MRQLILQPAGSVESRGHYDDTIFHPVALDRISKFVTAAEFDHLKNLYPAGKAHVWGVTSGRNTVKWQKINKNDVAVFAGGMKIFSSGEVKYKVRNKSLALNLWGEDDEGRTWEFIYFLDHIRQRDIPYSALNKHLGYEHNAVIQGFNVIPWEKCTTFLAYLDSGKVATAASSHTLAPTIETSTSAGIPDSPLEDDGECTLQTEVSSEYSGCEDFERLIKDLDPAKPLDATAVVQIRKEQVFLRKFLFGSRGTGICGICGKEFPVDFLVAAHIKRRADCSIEEKLDYKNNVMPICKMGCDDLFEKGYISILNGKIIRCPDKLLTLAMKAYVDILHNGSCLYATPSNKGYFQWHADNRLRR</sequence>
<evidence type="ECO:0000313" key="1">
    <source>
        <dbReference type="EMBL" id="QXE92804.1"/>
    </source>
</evidence>
<dbReference type="EMBL" id="CP077683">
    <property type="protein sequence ID" value="QXE92804.1"/>
    <property type="molecule type" value="Genomic_DNA"/>
</dbReference>
<keyword evidence="2" id="KW-1185">Reference proteome</keyword>